<keyword evidence="2 4" id="KW-0521">NADP</keyword>
<dbReference type="GO" id="GO:0015940">
    <property type="term" value="P:pantothenate biosynthetic process"/>
    <property type="evidence" value="ECO:0007669"/>
    <property type="project" value="UniProtKB-UniPathway"/>
</dbReference>
<dbReference type="InterPro" id="IPR036291">
    <property type="entry name" value="NAD(P)-bd_dom_sf"/>
</dbReference>
<dbReference type="RefSeq" id="WP_069977955.1">
    <property type="nucleotide sequence ID" value="NZ_CP017269.1"/>
</dbReference>
<evidence type="ECO:0000313" key="8">
    <source>
        <dbReference type="Proteomes" id="UP000095743"/>
    </source>
</evidence>
<dbReference type="GO" id="GO:0008677">
    <property type="term" value="F:2-dehydropantoate 2-reductase activity"/>
    <property type="evidence" value="ECO:0007669"/>
    <property type="project" value="UniProtKB-EC"/>
</dbReference>
<evidence type="ECO:0000256" key="4">
    <source>
        <dbReference type="RuleBase" id="RU362068"/>
    </source>
</evidence>
<dbReference type="Gene3D" id="3.40.50.720">
    <property type="entry name" value="NAD(P)-binding Rossmann-like Domain"/>
    <property type="match status" value="1"/>
</dbReference>
<dbReference type="InterPro" id="IPR013752">
    <property type="entry name" value="KPA_reductase"/>
</dbReference>
<comment type="catalytic activity">
    <reaction evidence="4">
        <text>(R)-pantoate + NADP(+) = 2-dehydropantoate + NADPH + H(+)</text>
        <dbReference type="Rhea" id="RHEA:16233"/>
        <dbReference type="ChEBI" id="CHEBI:11561"/>
        <dbReference type="ChEBI" id="CHEBI:15378"/>
        <dbReference type="ChEBI" id="CHEBI:15980"/>
        <dbReference type="ChEBI" id="CHEBI:57783"/>
        <dbReference type="ChEBI" id="CHEBI:58349"/>
        <dbReference type="EC" id="1.1.1.169"/>
    </reaction>
</comment>
<evidence type="ECO:0000256" key="2">
    <source>
        <dbReference type="ARBA" id="ARBA00022857"/>
    </source>
</evidence>
<feature type="domain" description="Ketopantoate reductase C-terminal" evidence="6">
    <location>
        <begin position="178"/>
        <end position="302"/>
    </location>
</feature>
<dbReference type="InterPro" id="IPR013328">
    <property type="entry name" value="6PGD_dom2"/>
</dbReference>
<feature type="domain" description="Ketopantoate reductase N-terminal" evidence="5">
    <location>
        <begin position="7"/>
        <end position="150"/>
    </location>
</feature>
<name>A0A1D8GIQ9_9FIRM</name>
<comment type="similarity">
    <text evidence="1 4">Belongs to the ketopantoate reductase family.</text>
</comment>
<keyword evidence="4" id="KW-0566">Pantothenate biosynthesis</keyword>
<proteinExistence type="inferred from homology"/>
<dbReference type="InterPro" id="IPR051402">
    <property type="entry name" value="KPR-Related"/>
</dbReference>
<gene>
    <name evidence="7" type="ORF">Gferi_15250</name>
</gene>
<dbReference type="EMBL" id="CP017269">
    <property type="protein sequence ID" value="AOT70795.1"/>
    <property type="molecule type" value="Genomic_DNA"/>
</dbReference>
<dbReference type="InterPro" id="IPR003710">
    <property type="entry name" value="ApbA"/>
</dbReference>
<keyword evidence="3 4" id="KW-0560">Oxidoreductase</keyword>
<dbReference type="Pfam" id="PF08546">
    <property type="entry name" value="ApbA_C"/>
    <property type="match status" value="1"/>
</dbReference>
<sequence>MKKIETIAVAGLGAIGAAYASKLYDINPQSVKFIANQERAERYRRTGFTINGKPYDFNYVQPEEKGMPVDMIIVAVKFHDLPQVIEDIRNYVEKDTMILSLLNGISSEEILGSVYGMEKMLYGSCVGIDAVREGSVISYTNIGKINFGEKQNATLSSRVEVVKELFDQAGIPYHIPEDMLRTLWWKYALNVGVNQVSAVLKAPYGVFHEMEDARELMKMAMEEVLILSQKEGVNLKPEDMEEFFKILNTLAPEGKTSMLQDVEAGRKTEVEMLAGTVMNLGKKHGVKTPVNDMLFRMIRVLEEMNQER</sequence>
<dbReference type="SUPFAM" id="SSF51735">
    <property type="entry name" value="NAD(P)-binding Rossmann-fold domains"/>
    <property type="match status" value="1"/>
</dbReference>
<dbReference type="OrthoDB" id="9793586at2"/>
<dbReference type="Proteomes" id="UP000095743">
    <property type="component" value="Chromosome"/>
</dbReference>
<evidence type="ECO:0000259" key="6">
    <source>
        <dbReference type="Pfam" id="PF08546"/>
    </source>
</evidence>
<dbReference type="PANTHER" id="PTHR21708:SF26">
    <property type="entry name" value="2-DEHYDROPANTOATE 2-REDUCTASE"/>
    <property type="match status" value="1"/>
</dbReference>
<dbReference type="NCBIfam" id="TIGR00745">
    <property type="entry name" value="apbA_panE"/>
    <property type="match status" value="1"/>
</dbReference>
<dbReference type="Pfam" id="PF02558">
    <property type="entry name" value="ApbA"/>
    <property type="match status" value="1"/>
</dbReference>
<dbReference type="EC" id="1.1.1.169" evidence="4"/>
<dbReference type="FunFam" id="1.10.1040.10:FF:000017">
    <property type="entry name" value="2-dehydropantoate 2-reductase"/>
    <property type="match status" value="1"/>
</dbReference>
<evidence type="ECO:0000313" key="7">
    <source>
        <dbReference type="EMBL" id="AOT70795.1"/>
    </source>
</evidence>
<dbReference type="UniPathway" id="UPA00028">
    <property type="reaction ID" value="UER00004"/>
</dbReference>
<dbReference type="PANTHER" id="PTHR21708">
    <property type="entry name" value="PROBABLE 2-DEHYDROPANTOATE 2-REDUCTASE"/>
    <property type="match status" value="1"/>
</dbReference>
<dbReference type="GO" id="GO:0005737">
    <property type="term" value="C:cytoplasm"/>
    <property type="evidence" value="ECO:0007669"/>
    <property type="project" value="TreeGrafter"/>
</dbReference>
<dbReference type="KEGG" id="gfe:Gferi_15250"/>
<evidence type="ECO:0000256" key="1">
    <source>
        <dbReference type="ARBA" id="ARBA00007870"/>
    </source>
</evidence>
<keyword evidence="8" id="KW-1185">Reference proteome</keyword>
<reference evidence="7 8" key="1">
    <citation type="submission" date="2016-09" db="EMBL/GenBank/DDBJ databases">
        <title>Genomic analysis reveals versatility of anaerobic energy metabolism of Geosporobacter ferrireducens IRF9 of phylum Firmicutes.</title>
        <authorList>
            <person name="Kim S.-J."/>
        </authorList>
    </citation>
    <scope>NUCLEOTIDE SEQUENCE [LARGE SCALE GENOMIC DNA]</scope>
    <source>
        <strain evidence="7 8">IRF9</strain>
    </source>
</reference>
<protein>
    <recommendedName>
        <fullName evidence="4">2-dehydropantoate 2-reductase</fullName>
        <ecNumber evidence="4">1.1.1.169</ecNumber>
    </recommendedName>
    <alternativeName>
        <fullName evidence="4">Ketopantoate reductase</fullName>
    </alternativeName>
</protein>
<accession>A0A1D8GIQ9</accession>
<evidence type="ECO:0000256" key="3">
    <source>
        <dbReference type="ARBA" id="ARBA00023002"/>
    </source>
</evidence>
<organism evidence="7 8">
    <name type="scientific">Geosporobacter ferrireducens</name>
    <dbReference type="NCBI Taxonomy" id="1424294"/>
    <lineage>
        <taxon>Bacteria</taxon>
        <taxon>Bacillati</taxon>
        <taxon>Bacillota</taxon>
        <taxon>Clostridia</taxon>
        <taxon>Peptostreptococcales</taxon>
        <taxon>Thermotaleaceae</taxon>
        <taxon>Geosporobacter</taxon>
    </lineage>
</organism>
<dbReference type="STRING" id="1424294.Gferi_15250"/>
<dbReference type="InterPro" id="IPR013332">
    <property type="entry name" value="KPR_N"/>
</dbReference>
<dbReference type="InterPro" id="IPR008927">
    <property type="entry name" value="6-PGluconate_DH-like_C_sf"/>
</dbReference>
<dbReference type="AlphaFoldDB" id="A0A1D8GIQ9"/>
<evidence type="ECO:0000259" key="5">
    <source>
        <dbReference type="Pfam" id="PF02558"/>
    </source>
</evidence>
<dbReference type="Gene3D" id="1.10.1040.10">
    <property type="entry name" value="N-(1-d-carboxylethyl)-l-norvaline Dehydrogenase, domain 2"/>
    <property type="match status" value="1"/>
</dbReference>
<dbReference type="SUPFAM" id="SSF48179">
    <property type="entry name" value="6-phosphogluconate dehydrogenase C-terminal domain-like"/>
    <property type="match status" value="1"/>
</dbReference>
<comment type="function">
    <text evidence="4">Catalyzes the NADPH-dependent reduction of ketopantoate into pantoic acid.</text>
</comment>
<comment type="pathway">
    <text evidence="4">Cofactor biosynthesis; (R)-pantothenate biosynthesis; (R)-pantoate from 3-methyl-2-oxobutanoate: step 2/2.</text>
</comment>